<reference evidence="6" key="1">
    <citation type="submission" date="2021-01" db="EMBL/GenBank/DDBJ databases">
        <authorList>
            <person name="Corre E."/>
            <person name="Pelletier E."/>
            <person name="Niang G."/>
            <person name="Scheremetjew M."/>
            <person name="Finn R."/>
            <person name="Kale V."/>
            <person name="Holt S."/>
            <person name="Cochrane G."/>
            <person name="Meng A."/>
            <person name="Brown T."/>
            <person name="Cohen L."/>
        </authorList>
    </citation>
    <scope>NUCLEOTIDE SEQUENCE</scope>
    <source>
        <strain evidence="6">CCMP1756</strain>
    </source>
</reference>
<keyword evidence="4 5" id="KW-0472">Membrane</keyword>
<evidence type="ECO:0000256" key="1">
    <source>
        <dbReference type="ARBA" id="ARBA00004370"/>
    </source>
</evidence>
<dbReference type="EMBL" id="HBIW01008308">
    <property type="protein sequence ID" value="CAE0691597.1"/>
    <property type="molecule type" value="Transcribed_RNA"/>
</dbReference>
<dbReference type="GO" id="GO:0016020">
    <property type="term" value="C:membrane"/>
    <property type="evidence" value="ECO:0007669"/>
    <property type="project" value="UniProtKB-SubCell"/>
</dbReference>
<protein>
    <submittedName>
        <fullName evidence="6">Uncharacterized protein</fullName>
    </submittedName>
</protein>
<name>A0A7S3ZRK1_9STRA</name>
<organism evidence="6">
    <name type="scientific">Pelagomonas calceolata</name>
    <dbReference type="NCBI Taxonomy" id="35677"/>
    <lineage>
        <taxon>Eukaryota</taxon>
        <taxon>Sar</taxon>
        <taxon>Stramenopiles</taxon>
        <taxon>Ochrophyta</taxon>
        <taxon>Pelagophyceae</taxon>
        <taxon>Pelagomonadales</taxon>
        <taxon>Pelagomonadaceae</taxon>
        <taxon>Pelagomonas</taxon>
    </lineage>
</organism>
<evidence type="ECO:0000313" key="6">
    <source>
        <dbReference type="EMBL" id="CAE0691597.1"/>
    </source>
</evidence>
<accession>A0A7S3ZRK1</accession>
<dbReference type="Pfam" id="PF01124">
    <property type="entry name" value="MAPEG"/>
    <property type="match status" value="1"/>
</dbReference>
<dbReference type="SUPFAM" id="SSF161084">
    <property type="entry name" value="MAPEG domain-like"/>
    <property type="match status" value="1"/>
</dbReference>
<dbReference type="InterPro" id="IPR023352">
    <property type="entry name" value="MAPEG-like_dom_sf"/>
</dbReference>
<gene>
    <name evidence="6" type="ORF">PCAL00307_LOCUS7033</name>
</gene>
<sequence length="146" mass="15841">MDALKNALSIVPSGTAATIIVGHALLTKLMMTAMFRLKLTMKSAPKAECTKILKSQFYQRVWSAQLNEAEYAPLLTAVLLYLNSEGVAAPLASTLAVGGQVIYFWLRAFVGHYHEGGMDPPPYAPFAVVRYVALGLLVQELRGLTA</sequence>
<proteinExistence type="predicted"/>
<comment type="subcellular location">
    <subcellularLocation>
        <location evidence="1">Membrane</location>
    </subcellularLocation>
</comment>
<keyword evidence="2 5" id="KW-0812">Transmembrane</keyword>
<dbReference type="AlphaFoldDB" id="A0A7S3ZRK1"/>
<evidence type="ECO:0000256" key="4">
    <source>
        <dbReference type="ARBA" id="ARBA00023136"/>
    </source>
</evidence>
<dbReference type="InterPro" id="IPR001129">
    <property type="entry name" value="Membr-assoc_MAPEG"/>
</dbReference>
<feature type="transmembrane region" description="Helical" evidence="5">
    <location>
        <begin position="6"/>
        <end position="26"/>
    </location>
</feature>
<keyword evidence="3 5" id="KW-1133">Transmembrane helix</keyword>
<evidence type="ECO:0000256" key="5">
    <source>
        <dbReference type="SAM" id="Phobius"/>
    </source>
</evidence>
<evidence type="ECO:0000256" key="3">
    <source>
        <dbReference type="ARBA" id="ARBA00022989"/>
    </source>
</evidence>
<evidence type="ECO:0000256" key="2">
    <source>
        <dbReference type="ARBA" id="ARBA00022692"/>
    </source>
</evidence>